<evidence type="ECO:0000259" key="1">
    <source>
        <dbReference type="Pfam" id="PF13276"/>
    </source>
</evidence>
<organism evidence="3 5">
    <name type="scientific">Bifidobacterium longum</name>
    <dbReference type="NCBI Taxonomy" id="216816"/>
    <lineage>
        <taxon>Bacteria</taxon>
        <taxon>Bacillati</taxon>
        <taxon>Actinomycetota</taxon>
        <taxon>Actinomycetes</taxon>
        <taxon>Bifidobacteriales</taxon>
        <taxon>Bifidobacteriaceae</taxon>
        <taxon>Bifidobacterium</taxon>
    </lineage>
</organism>
<evidence type="ECO:0000313" key="3">
    <source>
        <dbReference type="EMBL" id="MZU08730.1"/>
    </source>
</evidence>
<dbReference type="PANTHER" id="PTHR46889:SF4">
    <property type="entry name" value="TRANSPOSASE INSO FOR INSERTION SEQUENCE ELEMENT IS911B-RELATED"/>
    <property type="match status" value="1"/>
</dbReference>
<evidence type="ECO:0000313" key="2">
    <source>
        <dbReference type="EMBL" id="MZR88948.1"/>
    </source>
</evidence>
<reference evidence="3 4" key="1">
    <citation type="journal article" date="2019" name="Nat. Med.">
        <title>A library of human gut bacterial isolates paired with longitudinal multiomics data enables mechanistic microbiome research.</title>
        <authorList>
            <person name="Poyet M."/>
            <person name="Groussin M."/>
            <person name="Gibbons S.M."/>
            <person name="Avila-Pacheco J."/>
            <person name="Jiang X."/>
            <person name="Kearney S.M."/>
            <person name="Perrotta A.R."/>
            <person name="Berdy B."/>
            <person name="Zhao S."/>
            <person name="Lieberman T.D."/>
            <person name="Swanson P.K."/>
            <person name="Smith M."/>
            <person name="Roesemann S."/>
            <person name="Alexander J.E."/>
            <person name="Rich S.A."/>
            <person name="Livny J."/>
            <person name="Vlamakis H."/>
            <person name="Clish C."/>
            <person name="Bullock K."/>
            <person name="Deik A."/>
            <person name="Scott J."/>
            <person name="Pierce K.A."/>
            <person name="Xavier R.J."/>
            <person name="Alm E.J."/>
        </authorList>
    </citation>
    <scope>NUCLEOTIDE SEQUENCE</scope>
    <source>
        <strain evidence="2 4">BIOML-A395</strain>
        <strain evidence="3">BIOML-A409</strain>
    </source>
</reference>
<dbReference type="EMBL" id="WXDR01000012">
    <property type="protein sequence ID" value="MZU08730.1"/>
    <property type="molecule type" value="Genomic_DNA"/>
</dbReference>
<feature type="domain" description="HTH-like" evidence="1">
    <location>
        <begin position="4"/>
        <end position="64"/>
    </location>
</feature>
<dbReference type="InterPro" id="IPR025948">
    <property type="entry name" value="HTH-like_dom"/>
</dbReference>
<gene>
    <name evidence="2" type="ORF">GT999_06510</name>
    <name evidence="3" type="ORF">GUA24_06830</name>
</gene>
<sequence length="163" mass="17995">MAARREALARDITSIHGDEFMRVYGYRKVWRQLLDQGWDPLEAGRDQVARIMRELGLRGVRGGRRPVTTIPARGTGGRLDLAGRKFAARAPNRLHVADITYVRLADGSFAYAAFVADAYARRIVGWAVASTMRTGELPLQAPEQAIAWARAHGGTEGCVHHSD</sequence>
<accession>A0A6B1W5T7</accession>
<dbReference type="InterPro" id="IPR050900">
    <property type="entry name" value="Transposase_IS3/IS150/IS904"/>
</dbReference>
<dbReference type="Proteomes" id="UP000466472">
    <property type="component" value="Unassembled WGS sequence"/>
</dbReference>
<dbReference type="Proteomes" id="UP000638311">
    <property type="component" value="Unassembled WGS sequence"/>
</dbReference>
<dbReference type="InterPro" id="IPR012337">
    <property type="entry name" value="RNaseH-like_sf"/>
</dbReference>
<dbReference type="Pfam" id="PF13276">
    <property type="entry name" value="HTH_21"/>
    <property type="match status" value="1"/>
</dbReference>
<comment type="caution">
    <text evidence="3">The sequence shown here is derived from an EMBL/GenBank/DDBJ whole genome shotgun (WGS) entry which is preliminary data.</text>
</comment>
<dbReference type="AlphaFoldDB" id="A0A6B1W5T7"/>
<evidence type="ECO:0000313" key="4">
    <source>
        <dbReference type="Proteomes" id="UP000466472"/>
    </source>
</evidence>
<dbReference type="EMBL" id="WXEF01000013">
    <property type="protein sequence ID" value="MZR88948.1"/>
    <property type="molecule type" value="Genomic_DNA"/>
</dbReference>
<name>A0A6B1W5T7_BIFLN</name>
<proteinExistence type="predicted"/>
<protein>
    <submittedName>
        <fullName evidence="3">IS3 family transposase</fullName>
    </submittedName>
</protein>
<dbReference type="PANTHER" id="PTHR46889">
    <property type="entry name" value="TRANSPOSASE INSF FOR INSERTION SEQUENCE IS3B-RELATED"/>
    <property type="match status" value="1"/>
</dbReference>
<dbReference type="SUPFAM" id="SSF53098">
    <property type="entry name" value="Ribonuclease H-like"/>
    <property type="match status" value="1"/>
</dbReference>
<evidence type="ECO:0000313" key="5">
    <source>
        <dbReference type="Proteomes" id="UP000638311"/>
    </source>
</evidence>